<dbReference type="RefSeq" id="WP_261988888.1">
    <property type="nucleotide sequence ID" value="NZ_CP120983.1"/>
</dbReference>
<protein>
    <submittedName>
        <fullName evidence="1">Uncharacterized protein</fullName>
    </submittedName>
</protein>
<evidence type="ECO:0000313" key="1">
    <source>
        <dbReference type="EMBL" id="WLQ69144.1"/>
    </source>
</evidence>
<keyword evidence="2" id="KW-1185">Reference proteome</keyword>
<sequence>MYDFPQDLRDAQLALHRTRTALDRCAASLPWSAEPMTGWQTDKQLHSGYRSEKTDSPGYTCEQRDEVARLRKQLLDLSVTVSTHPYWATVEKGDAVEIRMALKHAHEAADGVPRP</sequence>
<accession>A0ABY9JQR3</accession>
<dbReference type="EMBL" id="CP120983">
    <property type="protein sequence ID" value="WLQ69144.1"/>
    <property type="molecule type" value="Genomic_DNA"/>
</dbReference>
<name>A0ABY9JQR3_9ACTN</name>
<proteinExistence type="predicted"/>
<dbReference type="Proteomes" id="UP001224433">
    <property type="component" value="Chromosome"/>
</dbReference>
<organism evidence="1 2">
    <name type="scientific">Streptomyces glycanivorans</name>
    <dbReference type="NCBI Taxonomy" id="3033808"/>
    <lineage>
        <taxon>Bacteria</taxon>
        <taxon>Bacillati</taxon>
        <taxon>Actinomycetota</taxon>
        <taxon>Actinomycetes</taxon>
        <taxon>Kitasatosporales</taxon>
        <taxon>Streptomycetaceae</taxon>
        <taxon>Streptomyces</taxon>
    </lineage>
</organism>
<evidence type="ECO:0000313" key="2">
    <source>
        <dbReference type="Proteomes" id="UP001224433"/>
    </source>
</evidence>
<reference evidence="1 2" key="1">
    <citation type="submission" date="2023-03" db="EMBL/GenBank/DDBJ databases">
        <title>Isolation and description of six Streptomyces strains from soil environments, able to metabolize different microbial glucans.</title>
        <authorList>
            <person name="Widen T."/>
            <person name="Larsbrink J."/>
        </authorList>
    </citation>
    <scope>NUCLEOTIDE SEQUENCE [LARGE SCALE GENOMIC DNA]</scope>
    <source>
        <strain evidence="1 2">Alt3</strain>
    </source>
</reference>
<gene>
    <name evidence="1" type="ORF">P8A20_35435</name>
</gene>